<sequence>MGVHDLWELFSPVSRRVSFKTLAEKTLAVDNPQTLFLLCEHMDGAVYESDARREGRNGSERPFAGLLPFHLQAYVPPHQASLCLRRWNPCPQASHCRRPPPPARKRLS</sequence>
<organism evidence="1 2">
    <name type="scientific">Sphenostylis stenocarpa</name>
    <dbReference type="NCBI Taxonomy" id="92480"/>
    <lineage>
        <taxon>Eukaryota</taxon>
        <taxon>Viridiplantae</taxon>
        <taxon>Streptophyta</taxon>
        <taxon>Embryophyta</taxon>
        <taxon>Tracheophyta</taxon>
        <taxon>Spermatophyta</taxon>
        <taxon>Magnoliopsida</taxon>
        <taxon>eudicotyledons</taxon>
        <taxon>Gunneridae</taxon>
        <taxon>Pentapetalae</taxon>
        <taxon>rosids</taxon>
        <taxon>fabids</taxon>
        <taxon>Fabales</taxon>
        <taxon>Fabaceae</taxon>
        <taxon>Papilionoideae</taxon>
        <taxon>50 kb inversion clade</taxon>
        <taxon>NPAAA clade</taxon>
        <taxon>indigoferoid/millettioid clade</taxon>
        <taxon>Phaseoleae</taxon>
        <taxon>Sphenostylis</taxon>
    </lineage>
</organism>
<evidence type="ECO:0000313" key="1">
    <source>
        <dbReference type="EMBL" id="CAJ1973560.1"/>
    </source>
</evidence>
<dbReference type="Gramene" id="rna-AYBTSS11_LOCUS25624">
    <property type="protein sequence ID" value="CAJ1973560.1"/>
    <property type="gene ID" value="gene-AYBTSS11_LOCUS25624"/>
</dbReference>
<accession>A0AA86T3X0</accession>
<evidence type="ECO:0000313" key="2">
    <source>
        <dbReference type="Proteomes" id="UP001189624"/>
    </source>
</evidence>
<name>A0AA86T3X0_9FABA</name>
<keyword evidence="2" id="KW-1185">Reference proteome</keyword>
<dbReference type="EMBL" id="OY731406">
    <property type="protein sequence ID" value="CAJ1973560.1"/>
    <property type="molecule type" value="Genomic_DNA"/>
</dbReference>
<dbReference type="Proteomes" id="UP001189624">
    <property type="component" value="Chromosome 9"/>
</dbReference>
<reference evidence="1" key="1">
    <citation type="submission" date="2023-10" db="EMBL/GenBank/DDBJ databases">
        <authorList>
            <person name="Domelevo Entfellner J.-B."/>
        </authorList>
    </citation>
    <scope>NUCLEOTIDE SEQUENCE</scope>
</reference>
<dbReference type="Gene3D" id="3.40.50.1010">
    <property type="entry name" value="5'-nuclease"/>
    <property type="match status" value="1"/>
</dbReference>
<protein>
    <submittedName>
        <fullName evidence="1">Uncharacterized protein</fullName>
    </submittedName>
</protein>
<proteinExistence type="predicted"/>
<gene>
    <name evidence="1" type="ORF">AYBTSS11_LOCUS25624</name>
</gene>
<dbReference type="AlphaFoldDB" id="A0AA86T3X0"/>